<keyword evidence="12" id="KW-0732">Signal</keyword>
<evidence type="ECO:0000313" key="16">
    <source>
        <dbReference type="Proteomes" id="UP001595791"/>
    </source>
</evidence>
<keyword evidence="4 10" id="KW-1134">Transmembrane beta strand</keyword>
<dbReference type="RefSeq" id="WP_378162707.1">
    <property type="nucleotide sequence ID" value="NZ_JBHSBU010000001.1"/>
</dbReference>
<evidence type="ECO:0000256" key="3">
    <source>
        <dbReference type="ARBA" id="ARBA00022448"/>
    </source>
</evidence>
<evidence type="ECO:0000256" key="4">
    <source>
        <dbReference type="ARBA" id="ARBA00022452"/>
    </source>
</evidence>
<evidence type="ECO:0000256" key="11">
    <source>
        <dbReference type="RuleBase" id="RU003357"/>
    </source>
</evidence>
<evidence type="ECO:0000256" key="10">
    <source>
        <dbReference type="PROSITE-ProRule" id="PRU01360"/>
    </source>
</evidence>
<keyword evidence="5 10" id="KW-0812">Transmembrane</keyword>
<dbReference type="Pfam" id="PF00593">
    <property type="entry name" value="TonB_dep_Rec_b-barrel"/>
    <property type="match status" value="1"/>
</dbReference>
<evidence type="ECO:0000256" key="5">
    <source>
        <dbReference type="ARBA" id="ARBA00022692"/>
    </source>
</evidence>
<keyword evidence="9 10" id="KW-0998">Cell outer membrane</keyword>
<dbReference type="Gene3D" id="2.170.130.10">
    <property type="entry name" value="TonB-dependent receptor, plug domain"/>
    <property type="match status" value="1"/>
</dbReference>
<protein>
    <submittedName>
        <fullName evidence="15">TonB-dependent receptor plug domain-containing protein</fullName>
    </submittedName>
</protein>
<dbReference type="SUPFAM" id="SSF56935">
    <property type="entry name" value="Porins"/>
    <property type="match status" value="1"/>
</dbReference>
<name>A0ABV8MQ76_9NEIS</name>
<feature type="domain" description="TonB-dependent receptor plug" evidence="14">
    <location>
        <begin position="46"/>
        <end position="161"/>
    </location>
</feature>
<evidence type="ECO:0000256" key="6">
    <source>
        <dbReference type="ARBA" id="ARBA00023077"/>
    </source>
</evidence>
<dbReference type="PROSITE" id="PS52016">
    <property type="entry name" value="TONB_DEPENDENT_REC_3"/>
    <property type="match status" value="1"/>
</dbReference>
<keyword evidence="3 10" id="KW-0813">Transport</keyword>
<keyword evidence="6 11" id="KW-0798">TonB box</keyword>
<keyword evidence="16" id="KW-1185">Reference proteome</keyword>
<evidence type="ECO:0000259" key="13">
    <source>
        <dbReference type="Pfam" id="PF00593"/>
    </source>
</evidence>
<feature type="chain" id="PRO_5046084833" evidence="12">
    <location>
        <begin position="23"/>
        <end position="901"/>
    </location>
</feature>
<keyword evidence="8 15" id="KW-0675">Receptor</keyword>
<proteinExistence type="inferred from homology"/>
<comment type="similarity">
    <text evidence="2 10 11">Belongs to the TonB-dependent receptor family.</text>
</comment>
<dbReference type="Proteomes" id="UP001595791">
    <property type="component" value="Unassembled WGS sequence"/>
</dbReference>
<feature type="domain" description="TonB-dependent receptor-like beta-barrel" evidence="13">
    <location>
        <begin position="374"/>
        <end position="862"/>
    </location>
</feature>
<accession>A0ABV8MQ76</accession>
<evidence type="ECO:0000256" key="2">
    <source>
        <dbReference type="ARBA" id="ARBA00009810"/>
    </source>
</evidence>
<comment type="caution">
    <text evidence="15">The sequence shown here is derived from an EMBL/GenBank/DDBJ whole genome shotgun (WGS) entry which is preliminary data.</text>
</comment>
<evidence type="ECO:0000256" key="1">
    <source>
        <dbReference type="ARBA" id="ARBA00004571"/>
    </source>
</evidence>
<dbReference type="PANTHER" id="PTHR47234">
    <property type="match status" value="1"/>
</dbReference>
<dbReference type="InterPro" id="IPR000531">
    <property type="entry name" value="Beta-barrel_TonB"/>
</dbReference>
<gene>
    <name evidence="15" type="ORF">ACFOW7_07500</name>
</gene>
<dbReference type="EMBL" id="JBHSBU010000001">
    <property type="protein sequence ID" value="MFC4159202.1"/>
    <property type="molecule type" value="Genomic_DNA"/>
</dbReference>
<dbReference type="Pfam" id="PF07715">
    <property type="entry name" value="Plug"/>
    <property type="match status" value="1"/>
</dbReference>
<evidence type="ECO:0000313" key="15">
    <source>
        <dbReference type="EMBL" id="MFC4159202.1"/>
    </source>
</evidence>
<dbReference type="Gene3D" id="2.40.170.20">
    <property type="entry name" value="TonB-dependent receptor, beta-barrel domain"/>
    <property type="match status" value="1"/>
</dbReference>
<keyword evidence="7 10" id="KW-0472">Membrane</keyword>
<evidence type="ECO:0000256" key="7">
    <source>
        <dbReference type="ARBA" id="ARBA00023136"/>
    </source>
</evidence>
<dbReference type="InterPro" id="IPR036942">
    <property type="entry name" value="Beta-barrel_TonB_sf"/>
</dbReference>
<organism evidence="15 16">
    <name type="scientific">Chitinimonas lacunae</name>
    <dbReference type="NCBI Taxonomy" id="1963018"/>
    <lineage>
        <taxon>Bacteria</taxon>
        <taxon>Pseudomonadati</taxon>
        <taxon>Pseudomonadota</taxon>
        <taxon>Betaproteobacteria</taxon>
        <taxon>Neisseriales</taxon>
        <taxon>Chitinibacteraceae</taxon>
        <taxon>Chitinimonas</taxon>
    </lineage>
</organism>
<comment type="subcellular location">
    <subcellularLocation>
        <location evidence="1 10">Cell outer membrane</location>
        <topology evidence="1 10">Multi-pass membrane protein</topology>
    </subcellularLocation>
</comment>
<evidence type="ECO:0000259" key="14">
    <source>
        <dbReference type="Pfam" id="PF07715"/>
    </source>
</evidence>
<sequence length="901" mass="98366">MKLKRVALAIAAIGCVGANAWAEEVQQAEKIEVTGTSIKRIAKEGALPVQVFRRDEIQKTGATSAAELLQKLPAIQGFTASSEAVGGGGGGFAGASLHNIGESRTLVLVNGRRVASWAGQTITGAGAGIDLNTLPLATIERIEVLSDGASALYGSDAVAGVINFILRKKQTEGEVFGSYIKPQDGGGEEARFNITKGFGDLSSDGFNVLLSYSHDEQKLLKSGDRDFAKTGLINFSYGGKRYQFFNGSPRGIPANIAVDGYLVSPYYKANGQCPANHLAVTDIDPTTNKQYVSCYFDYISSVEILPESKRDNALVSVSKTLGANHTLFADLIWSRFELTSRIAPSVGDVPIPTTSPFYHYARDAGATGNVTAHWRLYDAGHRTNNNETEAKHVTVGMKGLIGGWDYETAYTHSVNDWTETHEDGWLKGNELLAALNSGKLNPFVGIGQQSNEGMSLIRNAQNRGLFKAATSKLDFVDFHASGELFQLGGGAAMLGAGIDYRRESTDYRPSAMARGVGNFIVGDSSSEVAFLVKRHAWGAFGELALPVMKDLELTAALRHDRYSDFGSTTNYKLAARYQPSRSMLLRGSIGSGFRAPSVPQTAPILQSYGVTGSPYACPFGRNDPLSQYCPAGEVQYDQFAGGNPDLKPEKSRQWAFGFRIEPSNEVSFGMDIWNVVLRDTIGQLTEDVVFGDPVRYRQFFSLYNDPLLGQQKLAVSLLNTNLGEQRTRGIDFDGRVGTKLPIGRLVTALAGTYMLKNDFQRPGGDEYYSNLGRYSDGAVTFRWQAKLSTTLEHGAWAHTLGLNYKSRYWDQPQNVEELGVNDRPTGRVVNVVRRVHADLTTDWQTRFQAMKNLSLTLGILNVFDRDPPLSIKSEGGQQLGFDNRYSDARGRTFYGNVTFKF</sequence>
<evidence type="ECO:0000256" key="9">
    <source>
        <dbReference type="ARBA" id="ARBA00023237"/>
    </source>
</evidence>
<dbReference type="InterPro" id="IPR039426">
    <property type="entry name" value="TonB-dep_rcpt-like"/>
</dbReference>
<evidence type="ECO:0000256" key="12">
    <source>
        <dbReference type="SAM" id="SignalP"/>
    </source>
</evidence>
<dbReference type="InterPro" id="IPR012910">
    <property type="entry name" value="Plug_dom"/>
</dbReference>
<dbReference type="InterPro" id="IPR037066">
    <property type="entry name" value="Plug_dom_sf"/>
</dbReference>
<dbReference type="PANTHER" id="PTHR47234:SF2">
    <property type="entry name" value="TONB-DEPENDENT RECEPTOR"/>
    <property type="match status" value="1"/>
</dbReference>
<reference evidence="16" key="1">
    <citation type="journal article" date="2019" name="Int. J. Syst. Evol. Microbiol.">
        <title>The Global Catalogue of Microorganisms (GCM) 10K type strain sequencing project: providing services to taxonomists for standard genome sequencing and annotation.</title>
        <authorList>
            <consortium name="The Broad Institute Genomics Platform"/>
            <consortium name="The Broad Institute Genome Sequencing Center for Infectious Disease"/>
            <person name="Wu L."/>
            <person name="Ma J."/>
        </authorList>
    </citation>
    <scope>NUCLEOTIDE SEQUENCE [LARGE SCALE GENOMIC DNA]</scope>
    <source>
        <strain evidence="16">LMG 29894</strain>
    </source>
</reference>
<evidence type="ECO:0000256" key="8">
    <source>
        <dbReference type="ARBA" id="ARBA00023170"/>
    </source>
</evidence>
<feature type="signal peptide" evidence="12">
    <location>
        <begin position="1"/>
        <end position="22"/>
    </location>
</feature>